<keyword evidence="5" id="KW-1185">Reference proteome</keyword>
<evidence type="ECO:0000313" key="2">
    <source>
        <dbReference type="EMBL" id="GIG33121.1"/>
    </source>
</evidence>
<comment type="caution">
    <text evidence="3">The sequence shown here is derived from an EMBL/GenBank/DDBJ whole genome shotgun (WGS) entry which is preliminary data.</text>
</comment>
<evidence type="ECO:0000313" key="5">
    <source>
        <dbReference type="Proteomes" id="UP000618382"/>
    </source>
</evidence>
<evidence type="ECO:0008006" key="6">
    <source>
        <dbReference type="Google" id="ProtNLM"/>
    </source>
</evidence>
<organism evidence="3 4">
    <name type="scientific">Cellulomonas oligotrophica</name>
    <dbReference type="NCBI Taxonomy" id="931536"/>
    <lineage>
        <taxon>Bacteria</taxon>
        <taxon>Bacillati</taxon>
        <taxon>Actinomycetota</taxon>
        <taxon>Actinomycetes</taxon>
        <taxon>Micrococcales</taxon>
        <taxon>Cellulomonadaceae</taxon>
        <taxon>Cellulomonas</taxon>
    </lineage>
</organism>
<sequence>MPGPAAPPALRARVRASGSRLARRLVDRPLRHLGVGGACVLVAATAGAGGLEPQTQDGPEVVTAGTAVDAAPFEITVQRARWADDLGIPTAQDGDRWVAVVATVRNTSDASVLSSHLTHALTLEPFTGARATAGEHGLAASATALLDDGSTPNPVQPGLTQDVVFLFDQDGGAAPPDEVVVHLQRSTWREGSLDRSLAWWEPTTVAEAPLPVEAAPDDTAQDDA</sequence>
<reference evidence="3 4" key="1">
    <citation type="submission" date="2020-07" db="EMBL/GenBank/DDBJ databases">
        <title>Sequencing the genomes of 1000 actinobacteria strains.</title>
        <authorList>
            <person name="Klenk H.-P."/>
        </authorList>
    </citation>
    <scope>NUCLEOTIDE SEQUENCE [LARGE SCALE GENOMIC DNA]</scope>
    <source>
        <strain evidence="3 4">DSM 24482</strain>
    </source>
</reference>
<gene>
    <name evidence="3" type="ORF">BKA21_003223</name>
    <name evidence="2" type="ORF">Col01nite_22800</name>
</gene>
<dbReference type="EMBL" id="BONN01000005">
    <property type="protein sequence ID" value="GIG33121.1"/>
    <property type="molecule type" value="Genomic_DNA"/>
</dbReference>
<keyword evidence="1" id="KW-0732">Signal</keyword>
<dbReference type="Gene3D" id="2.60.40.1240">
    <property type="match status" value="1"/>
</dbReference>
<protein>
    <recommendedName>
        <fullName evidence="6">DUF4352 domain-containing protein</fullName>
    </recommendedName>
</protein>
<evidence type="ECO:0000313" key="4">
    <source>
        <dbReference type="Proteomes" id="UP000577956"/>
    </source>
</evidence>
<dbReference type="RefSeq" id="WP_140460017.1">
    <property type="nucleotide sequence ID" value="NZ_BAABFI010000010.1"/>
</dbReference>
<dbReference type="AlphaFoldDB" id="A0A7Y9FI72"/>
<dbReference type="InterPro" id="IPR029050">
    <property type="entry name" value="Immunoprotect_excell_Ig-like"/>
</dbReference>
<accession>A0A7Y9FI72</accession>
<evidence type="ECO:0000313" key="3">
    <source>
        <dbReference type="EMBL" id="NYD87674.1"/>
    </source>
</evidence>
<name>A0A7Y9FI72_9CELL</name>
<reference evidence="2 5" key="2">
    <citation type="submission" date="2021-01" db="EMBL/GenBank/DDBJ databases">
        <title>Whole genome shotgun sequence of Cellulomonas oligotrophica NBRC 109435.</title>
        <authorList>
            <person name="Komaki H."/>
            <person name="Tamura T."/>
        </authorList>
    </citation>
    <scope>NUCLEOTIDE SEQUENCE [LARGE SCALE GENOMIC DNA]</scope>
    <source>
        <strain evidence="2 5">NBRC 109435</strain>
    </source>
</reference>
<dbReference type="Proteomes" id="UP000577956">
    <property type="component" value="Unassembled WGS sequence"/>
</dbReference>
<evidence type="ECO:0000256" key="1">
    <source>
        <dbReference type="ARBA" id="ARBA00022729"/>
    </source>
</evidence>
<dbReference type="EMBL" id="JACCBK010000001">
    <property type="protein sequence ID" value="NYD87674.1"/>
    <property type="molecule type" value="Genomic_DNA"/>
</dbReference>
<proteinExistence type="predicted"/>
<dbReference type="Proteomes" id="UP000618382">
    <property type="component" value="Unassembled WGS sequence"/>
</dbReference>